<dbReference type="PROSITE" id="PS51387">
    <property type="entry name" value="FAD_PCMH"/>
    <property type="match status" value="1"/>
</dbReference>
<dbReference type="Gene3D" id="3.30.465.10">
    <property type="match status" value="1"/>
</dbReference>
<dbReference type="InterPro" id="IPR050416">
    <property type="entry name" value="FAD-linked_Oxidoreductase"/>
</dbReference>
<dbReference type="EMBL" id="CP049838">
    <property type="protein sequence ID" value="QJT03299.1"/>
    <property type="molecule type" value="Genomic_DNA"/>
</dbReference>
<evidence type="ECO:0000256" key="1">
    <source>
        <dbReference type="ARBA" id="ARBA00001974"/>
    </source>
</evidence>
<dbReference type="PANTHER" id="PTHR42973">
    <property type="entry name" value="BINDING OXIDOREDUCTASE, PUTATIVE (AFU_ORTHOLOGUE AFUA_1G17690)-RELATED"/>
    <property type="match status" value="1"/>
</dbReference>
<evidence type="ECO:0000256" key="4">
    <source>
        <dbReference type="ARBA" id="ARBA00022827"/>
    </source>
</evidence>
<sequence length="464" mass="48558">MTATHHPTPDLFALSDLRGPVLRPGDEGYDAEVATFNLAARHAPDVVVGATGADDVVTAMRWAAATGTPVAVQATGHGANFPMDGGLLINTARMTDVSIDVEARTATVGAGVKWRLLLEASVPHGLAALNGSATDAGVVGYTLGGGLPLLGRAYGFASDLVRSLQVVTPDGTLHETDADHEPDLFWALRGGKGNVGVVTSLVTGLVPLSRVVGGGIYCAGEHAEPLLRAYADWAPTVPDEMCTGFTLLRLPPLPIIPEPMRGRFFARVAVAWTGDPAAADPLLAPLRAAAPVEFDTVADLDYRKVDEIYQDPQDPIPARECCALLRDLTPEAVDTLLAQTGPDAGEDYPLLLVELRHMGGALAEPAAVEDAVCARDAAYLLESVGVLAGPEAAAAVEAATAALYTAMAPYGTGRTMVNLHGTPGGQADRARAWTPEVHDRLRRTKSTYDPQNLLRHGHTVAPVP</sequence>
<dbReference type="AlphaFoldDB" id="A0A6M4WT13"/>
<dbReference type="InterPro" id="IPR016166">
    <property type="entry name" value="FAD-bd_PCMH"/>
</dbReference>
<evidence type="ECO:0000313" key="7">
    <source>
        <dbReference type="EMBL" id="QJT03299.1"/>
    </source>
</evidence>
<dbReference type="SUPFAM" id="SSF56176">
    <property type="entry name" value="FAD-binding/transporter-associated domain-like"/>
    <property type="match status" value="1"/>
</dbReference>
<dbReference type="Pfam" id="PF01565">
    <property type="entry name" value="FAD_binding_4"/>
    <property type="match status" value="1"/>
</dbReference>
<keyword evidence="3" id="KW-0285">Flavoprotein</keyword>
<comment type="cofactor">
    <cofactor evidence="1">
        <name>FAD</name>
        <dbReference type="ChEBI" id="CHEBI:57692"/>
    </cofactor>
</comment>
<dbReference type="GO" id="GO:0071949">
    <property type="term" value="F:FAD binding"/>
    <property type="evidence" value="ECO:0007669"/>
    <property type="project" value="InterPro"/>
</dbReference>
<dbReference type="InterPro" id="IPR006093">
    <property type="entry name" value="Oxy_OxRdtase_FAD_BS"/>
</dbReference>
<dbReference type="Proteomes" id="UP000502665">
    <property type="component" value="Chromosome"/>
</dbReference>
<evidence type="ECO:0000256" key="2">
    <source>
        <dbReference type="ARBA" id="ARBA00005466"/>
    </source>
</evidence>
<comment type="similarity">
    <text evidence="2">Belongs to the oxygen-dependent FAD-linked oxidoreductase family.</text>
</comment>
<dbReference type="Gene3D" id="3.40.462.20">
    <property type="match status" value="1"/>
</dbReference>
<dbReference type="GO" id="GO:0016491">
    <property type="term" value="F:oxidoreductase activity"/>
    <property type="evidence" value="ECO:0007669"/>
    <property type="project" value="UniProtKB-KW"/>
</dbReference>
<evidence type="ECO:0000256" key="5">
    <source>
        <dbReference type="ARBA" id="ARBA00023002"/>
    </source>
</evidence>
<dbReference type="InterPro" id="IPR016169">
    <property type="entry name" value="FAD-bd_PCMH_sub2"/>
</dbReference>
<name>A0A6M4WT13_9ACTN</name>
<dbReference type="RefSeq" id="WP_171398755.1">
    <property type="nucleotide sequence ID" value="NZ_CP049838.1"/>
</dbReference>
<evidence type="ECO:0000259" key="6">
    <source>
        <dbReference type="PROSITE" id="PS51387"/>
    </source>
</evidence>
<evidence type="ECO:0000256" key="3">
    <source>
        <dbReference type="ARBA" id="ARBA00022630"/>
    </source>
</evidence>
<gene>
    <name evidence="7" type="ORF">G9272_25945</name>
</gene>
<protein>
    <submittedName>
        <fullName evidence="7">FAD-binding oxidoreductase</fullName>
    </submittedName>
</protein>
<dbReference type="InterPro" id="IPR036318">
    <property type="entry name" value="FAD-bd_PCMH-like_sf"/>
</dbReference>
<dbReference type="PROSITE" id="PS00862">
    <property type="entry name" value="OX2_COVAL_FAD"/>
    <property type="match status" value="1"/>
</dbReference>
<proteinExistence type="inferred from homology"/>
<keyword evidence="8" id="KW-1185">Reference proteome</keyword>
<accession>A0A6M4WT13</accession>
<feature type="domain" description="FAD-binding PCMH-type" evidence="6">
    <location>
        <begin position="40"/>
        <end position="208"/>
    </location>
</feature>
<evidence type="ECO:0000313" key="8">
    <source>
        <dbReference type="Proteomes" id="UP000502665"/>
    </source>
</evidence>
<dbReference type="InterPro" id="IPR016167">
    <property type="entry name" value="FAD-bd_PCMH_sub1"/>
</dbReference>
<organism evidence="7 8">
    <name type="scientific">Streptomyces asoensis</name>
    <dbReference type="NCBI Taxonomy" id="249586"/>
    <lineage>
        <taxon>Bacteria</taxon>
        <taxon>Bacillati</taxon>
        <taxon>Actinomycetota</taxon>
        <taxon>Actinomycetes</taxon>
        <taxon>Kitasatosporales</taxon>
        <taxon>Streptomycetaceae</taxon>
        <taxon>Streptomyces</taxon>
    </lineage>
</organism>
<keyword evidence="5" id="KW-0560">Oxidoreductase</keyword>
<dbReference type="PANTHER" id="PTHR42973:SF39">
    <property type="entry name" value="FAD-BINDING PCMH-TYPE DOMAIN-CONTAINING PROTEIN"/>
    <property type="match status" value="1"/>
</dbReference>
<dbReference type="Gene3D" id="3.30.43.10">
    <property type="entry name" value="Uridine Diphospho-n-acetylenolpyruvylglucosamine Reductase, domain 2"/>
    <property type="match status" value="1"/>
</dbReference>
<reference evidence="7" key="1">
    <citation type="submission" date="2020-03" db="EMBL/GenBank/DDBJ databases">
        <title>Molecular networking-based the target discovery of potent antiproliferative macrolactams: 5/6/7/16 polycyclic ansamycins and glycosylated trienomycin from Streptomyces cacaoi subsp. asoensis.</title>
        <authorList>
            <person name="Liu L.-L."/>
        </authorList>
    </citation>
    <scope>NUCLEOTIDE SEQUENCE [LARGE SCALE GENOMIC DNA]</scope>
    <source>
        <strain evidence="7">H2S5</strain>
    </source>
</reference>
<dbReference type="InterPro" id="IPR006094">
    <property type="entry name" value="Oxid_FAD_bind_N"/>
</dbReference>
<keyword evidence="4" id="KW-0274">FAD</keyword>